<dbReference type="SUPFAM" id="SSF51735">
    <property type="entry name" value="NAD(P)-binding Rossmann-fold domains"/>
    <property type="match status" value="1"/>
</dbReference>
<keyword evidence="2" id="KW-0808">Transferase</keyword>
<dbReference type="EMBL" id="CFOH01000738">
    <property type="protein sequence ID" value="CFE67789.1"/>
    <property type="molecule type" value="Genomic_DNA"/>
</dbReference>
<reference evidence="2 3" key="1">
    <citation type="submission" date="2015-03" db="EMBL/GenBank/DDBJ databases">
        <authorList>
            <consortium name="Pathogen Informatics"/>
        </authorList>
    </citation>
    <scope>NUCLEOTIDE SEQUENCE [LARGE SCALE GENOMIC DNA]</scope>
    <source>
        <strain evidence="2 3">H09601792</strain>
    </source>
</reference>
<dbReference type="SMART" id="SM00100">
    <property type="entry name" value="cNMP"/>
    <property type="match status" value="1"/>
</dbReference>
<proteinExistence type="predicted"/>
<dbReference type="InterPro" id="IPR036291">
    <property type="entry name" value="NAD(P)-bd_dom_sf"/>
</dbReference>
<evidence type="ECO:0000313" key="3">
    <source>
        <dbReference type="Proteomes" id="UP000046947"/>
    </source>
</evidence>
<gene>
    <name evidence="2" type="ORF">ERS007688_03426</name>
</gene>
<dbReference type="GO" id="GO:0003700">
    <property type="term" value="F:DNA-binding transcription factor activity"/>
    <property type="evidence" value="ECO:0007669"/>
    <property type="project" value="TreeGrafter"/>
</dbReference>
<dbReference type="InterPro" id="IPR018490">
    <property type="entry name" value="cNMP-bd_dom_sf"/>
</dbReference>
<dbReference type="InterPro" id="IPR014710">
    <property type="entry name" value="RmlC-like_jellyroll"/>
</dbReference>
<dbReference type="EC" id="2.7.11.12" evidence="2"/>
<dbReference type="Gene3D" id="2.60.120.10">
    <property type="entry name" value="Jelly Rolls"/>
    <property type="match status" value="1"/>
</dbReference>
<dbReference type="InterPro" id="IPR000595">
    <property type="entry name" value="cNMP-bd_dom"/>
</dbReference>
<dbReference type="GO" id="GO:0016787">
    <property type="term" value="F:hydrolase activity"/>
    <property type="evidence" value="ECO:0007669"/>
    <property type="project" value="UniProtKB-KW"/>
</dbReference>
<dbReference type="GO" id="GO:0004692">
    <property type="term" value="F:cGMP-dependent protein kinase activity"/>
    <property type="evidence" value="ECO:0007669"/>
    <property type="project" value="UniProtKB-EC"/>
</dbReference>
<evidence type="ECO:0000313" key="2">
    <source>
        <dbReference type="EMBL" id="CFE67789.1"/>
    </source>
</evidence>
<name>A0A654TRB3_MYCTX</name>
<dbReference type="AlphaFoldDB" id="A0A654TRB3"/>
<dbReference type="CDD" id="cd00038">
    <property type="entry name" value="CAP_ED"/>
    <property type="match status" value="1"/>
</dbReference>
<keyword evidence="2" id="KW-0378">Hydrolase</keyword>
<dbReference type="PANTHER" id="PTHR24567">
    <property type="entry name" value="CRP FAMILY TRANSCRIPTIONAL REGULATORY PROTEIN"/>
    <property type="match status" value="1"/>
</dbReference>
<dbReference type="GO" id="GO:0005829">
    <property type="term" value="C:cytosol"/>
    <property type="evidence" value="ECO:0007669"/>
    <property type="project" value="TreeGrafter"/>
</dbReference>
<evidence type="ECO:0000259" key="1">
    <source>
        <dbReference type="PROSITE" id="PS50042"/>
    </source>
</evidence>
<dbReference type="Pfam" id="PF00027">
    <property type="entry name" value="cNMP_binding"/>
    <property type="match status" value="1"/>
</dbReference>
<protein>
    <submittedName>
        <fullName evidence="2">S-adenosyl-L-homocysteine hydrolase</fullName>
        <ecNumber evidence="2">2.7.11.12</ecNumber>
    </submittedName>
</protein>
<organism evidence="2 3">
    <name type="scientific">Mycobacterium tuberculosis</name>
    <dbReference type="NCBI Taxonomy" id="1773"/>
    <lineage>
        <taxon>Bacteria</taxon>
        <taxon>Bacillati</taxon>
        <taxon>Actinomycetota</taxon>
        <taxon>Actinomycetes</taxon>
        <taxon>Mycobacteriales</taxon>
        <taxon>Mycobacteriaceae</taxon>
        <taxon>Mycobacterium</taxon>
        <taxon>Mycobacterium tuberculosis complex</taxon>
    </lineage>
</organism>
<dbReference type="Proteomes" id="UP000046947">
    <property type="component" value="Unassembled WGS sequence"/>
</dbReference>
<sequence>MTQTAFERTAGIDSSAAILITGAGAIGTALADVLRPLHDRVDVYDTRSGCMTPIDLPNAIGGYDVIIGATGATSVPASMHELLRPGVLLMSASSSDREFDAVALRRRTTPNPDCHADLRVADGSVDATLLNSGFPVNFDGSPMCGDASMALTMALLAAAVLYASVAVADEMSSDHPHLGLIDQGDIVASFLNIDVPLQALSRLPLLSIDGYRRLQVRSGYTLFRQGERADHFFVIESGELEALVDGKVILRLGAGDHFGEACLLGGMRRIATVRACEPSVLWELDGKAFGDALHGDAAMREIAYGVARTRLMHAGASESLMV</sequence>
<dbReference type="SUPFAM" id="SSF51206">
    <property type="entry name" value="cAMP-binding domain-like"/>
    <property type="match status" value="1"/>
</dbReference>
<dbReference type="PROSITE" id="PS50042">
    <property type="entry name" value="CNMP_BINDING_3"/>
    <property type="match status" value="1"/>
</dbReference>
<dbReference type="InterPro" id="IPR050397">
    <property type="entry name" value="Env_Response_Regulators"/>
</dbReference>
<dbReference type="PANTHER" id="PTHR24567:SF74">
    <property type="entry name" value="HTH-TYPE TRANSCRIPTIONAL REGULATOR ARCR"/>
    <property type="match status" value="1"/>
</dbReference>
<feature type="domain" description="Cyclic nucleotide-binding" evidence="1">
    <location>
        <begin position="211"/>
        <end position="304"/>
    </location>
</feature>
<accession>A0A654TRB3</accession>